<proteinExistence type="inferred from homology"/>
<dbReference type="PANTHER" id="PTHR33365">
    <property type="entry name" value="YALI0B05434P"/>
    <property type="match status" value="1"/>
</dbReference>
<dbReference type="GO" id="GO:0043386">
    <property type="term" value="P:mycotoxin biosynthetic process"/>
    <property type="evidence" value="ECO:0007669"/>
    <property type="project" value="InterPro"/>
</dbReference>
<name>W9CKJ3_SCLBF</name>
<keyword evidence="3" id="KW-0812">Transmembrane</keyword>
<dbReference type="InterPro" id="IPR021765">
    <property type="entry name" value="UstYa-like"/>
</dbReference>
<keyword evidence="3" id="KW-0472">Membrane</keyword>
<accession>W9CKJ3</accession>
<organism evidence="4 5">
    <name type="scientific">Sclerotinia borealis (strain F-4128)</name>
    <dbReference type="NCBI Taxonomy" id="1432307"/>
    <lineage>
        <taxon>Eukaryota</taxon>
        <taxon>Fungi</taxon>
        <taxon>Dikarya</taxon>
        <taxon>Ascomycota</taxon>
        <taxon>Pezizomycotina</taxon>
        <taxon>Leotiomycetes</taxon>
        <taxon>Helotiales</taxon>
        <taxon>Sclerotiniaceae</taxon>
        <taxon>Sclerotinia</taxon>
    </lineage>
</organism>
<dbReference type="HOGENOM" id="CLU_042941_0_2_1"/>
<protein>
    <submittedName>
        <fullName evidence="4">Tat pathway signal sequence</fullName>
    </submittedName>
</protein>
<dbReference type="Pfam" id="PF11807">
    <property type="entry name" value="UstYa"/>
    <property type="match status" value="1"/>
</dbReference>
<comment type="pathway">
    <text evidence="1">Mycotoxin biosynthesis.</text>
</comment>
<evidence type="ECO:0000313" key="5">
    <source>
        <dbReference type="Proteomes" id="UP000019487"/>
    </source>
</evidence>
<dbReference type="EMBL" id="AYSA01000141">
    <property type="protein sequence ID" value="ESZ96356.1"/>
    <property type="molecule type" value="Genomic_DNA"/>
</dbReference>
<keyword evidence="3" id="KW-1133">Transmembrane helix</keyword>
<reference evidence="4 5" key="1">
    <citation type="journal article" date="2014" name="Genome Announc.">
        <title>Draft genome sequence of Sclerotinia borealis, a psychrophilic plant pathogenic fungus.</title>
        <authorList>
            <person name="Mardanov A.V."/>
            <person name="Beletsky A.V."/>
            <person name="Kadnikov V.V."/>
            <person name="Ignatov A.N."/>
            <person name="Ravin N.V."/>
        </authorList>
    </citation>
    <scope>NUCLEOTIDE SEQUENCE [LARGE SCALE GENOMIC DNA]</scope>
    <source>
        <strain evidence="5">F-4157</strain>
    </source>
</reference>
<dbReference type="Proteomes" id="UP000019487">
    <property type="component" value="Unassembled WGS sequence"/>
</dbReference>
<gene>
    <name evidence="4" type="ORF">SBOR_3288</name>
</gene>
<evidence type="ECO:0000256" key="3">
    <source>
        <dbReference type="SAM" id="Phobius"/>
    </source>
</evidence>
<dbReference type="AlphaFoldDB" id="W9CKJ3"/>
<sequence length="299" mass="34417">MWPLKSNGMKNAKHAISYSRLSHDVELQAEDITSPSGVLLPKERTEDHEIKQHRSSFYQTPLFKWTAIAALTVCNVGMFIGTIRSYILADYMCMQRSTVWSPVWEDVNAAYIPERFNGILDAPSKFRGPPSTAVDEAWSSLDDVGSISLDEKTFLRAGGTTENARMPDELGGGYMADVEVLHQMHCLNFVRMAAYSDHYRDIAPEWQDSNRTFHIHLEMIRINLLCQADGGIIPFRWVEDYQRPLPDFSTPHKCRDWNSVMDWAKERQVIMPPHYDWSHQTWEKVFPRPAWMPLPGANN</sequence>
<keyword evidence="5" id="KW-1185">Reference proteome</keyword>
<feature type="transmembrane region" description="Helical" evidence="3">
    <location>
        <begin position="65"/>
        <end position="87"/>
    </location>
</feature>
<dbReference type="PANTHER" id="PTHR33365:SF4">
    <property type="entry name" value="CYCLOCHLOROTINE BIOSYNTHESIS PROTEIN O"/>
    <property type="match status" value="1"/>
</dbReference>
<comment type="similarity">
    <text evidence="2">Belongs to the ustYa family.</text>
</comment>
<evidence type="ECO:0000256" key="1">
    <source>
        <dbReference type="ARBA" id="ARBA00004685"/>
    </source>
</evidence>
<evidence type="ECO:0000256" key="2">
    <source>
        <dbReference type="ARBA" id="ARBA00035112"/>
    </source>
</evidence>
<evidence type="ECO:0000313" key="4">
    <source>
        <dbReference type="EMBL" id="ESZ96356.1"/>
    </source>
</evidence>
<dbReference type="OrthoDB" id="3687641at2759"/>
<dbReference type="STRING" id="1432307.W9CKJ3"/>
<comment type="caution">
    <text evidence="4">The sequence shown here is derived from an EMBL/GenBank/DDBJ whole genome shotgun (WGS) entry which is preliminary data.</text>
</comment>